<proteinExistence type="predicted"/>
<feature type="region of interest" description="Disordered" evidence="1">
    <location>
        <begin position="1"/>
        <end position="323"/>
    </location>
</feature>
<feature type="transmembrane region" description="Helical" evidence="2">
    <location>
        <begin position="430"/>
        <end position="451"/>
    </location>
</feature>
<feature type="transmembrane region" description="Helical" evidence="2">
    <location>
        <begin position="404"/>
        <end position="424"/>
    </location>
</feature>
<feature type="transmembrane region" description="Helical" evidence="2">
    <location>
        <begin position="374"/>
        <end position="395"/>
    </location>
</feature>
<feature type="compositionally biased region" description="Polar residues" evidence="1">
    <location>
        <begin position="1"/>
        <end position="13"/>
    </location>
</feature>
<feature type="compositionally biased region" description="Low complexity" evidence="1">
    <location>
        <begin position="210"/>
        <end position="225"/>
    </location>
</feature>
<evidence type="ECO:0000256" key="2">
    <source>
        <dbReference type="SAM" id="Phobius"/>
    </source>
</evidence>
<evidence type="ECO:0008006" key="5">
    <source>
        <dbReference type="Google" id="ProtNLM"/>
    </source>
</evidence>
<feature type="compositionally biased region" description="Acidic residues" evidence="1">
    <location>
        <begin position="91"/>
        <end position="126"/>
    </location>
</feature>
<evidence type="ECO:0000313" key="4">
    <source>
        <dbReference type="Proteomes" id="UP000466554"/>
    </source>
</evidence>
<feature type="compositionally biased region" description="Low complexity" evidence="1">
    <location>
        <begin position="166"/>
        <end position="191"/>
    </location>
</feature>
<keyword evidence="2" id="KW-0472">Membrane</keyword>
<accession>A0A7I7U059</accession>
<protein>
    <recommendedName>
        <fullName evidence="5">Transmembrane protein</fullName>
    </recommendedName>
</protein>
<feature type="compositionally biased region" description="Basic residues" evidence="1">
    <location>
        <begin position="198"/>
        <end position="209"/>
    </location>
</feature>
<sequence length="454" mass="47716">MTGTEDSNSSTRPISVAELLARNGTIGAPPVGGRRRRRRGNADAVTVAELTGEIPIIRPDDPPPTAPAAETPAEPDDEPSANGVVDHIDTPAEDDAQAEPEAESETVDEVAEAEPEEEAEPAESDPEVTASDVEVQADREATEDPEATEAPEAPAVAEDVADTVEAEAVSEVPEPAEVPEPDTAAEPVVEPSGPPPAPKRRFGFPRFGRKSAPVAEPVAARAAEPTQTEVTDVAPALDDAPGRTALDDAPADIEVEDIEGEDIAVEEIDADTDTADADADIADYIDDIDDLDDDSDDDTDDSDEDELPSYLRPSKEPRLFGGPSAADRELAATVEDDLVDEDLVDDDLADDLDDDLDGDLDQDGPRKMSSVVHAAWIVGQCVIAVFFGAGLFVAFDQLWKWNNIIALVLSVLVILGLVVGVRIVRKTEDIGSTLIAVAVGALVTLGPLALLQSG</sequence>
<reference evidence="3 4" key="1">
    <citation type="journal article" date="2019" name="Emerg. Microbes Infect.">
        <title>Comprehensive subspecies identification of 175 nontuberculous mycobacteria species based on 7547 genomic profiles.</title>
        <authorList>
            <person name="Matsumoto Y."/>
            <person name="Kinjo T."/>
            <person name="Motooka D."/>
            <person name="Nabeya D."/>
            <person name="Jung N."/>
            <person name="Uechi K."/>
            <person name="Horii T."/>
            <person name="Iida T."/>
            <person name="Fujita J."/>
            <person name="Nakamura S."/>
        </authorList>
    </citation>
    <scope>NUCLEOTIDE SEQUENCE [LARGE SCALE GENOMIC DNA]</scope>
    <source>
        <strain evidence="3 4">JCM 6367</strain>
    </source>
</reference>
<keyword evidence="2" id="KW-0812">Transmembrane</keyword>
<feature type="compositionally biased region" description="Acidic residues" evidence="1">
    <location>
        <begin position="249"/>
        <end position="307"/>
    </location>
</feature>
<evidence type="ECO:0000313" key="3">
    <source>
        <dbReference type="EMBL" id="BBY73766.1"/>
    </source>
</evidence>
<dbReference type="AlphaFoldDB" id="A0A7I7U059"/>
<organism evidence="3 4">
    <name type="scientific">Mycolicibacterium parafortuitum</name>
    <name type="common">Mycobacterium parafortuitum</name>
    <dbReference type="NCBI Taxonomy" id="39692"/>
    <lineage>
        <taxon>Bacteria</taxon>
        <taxon>Bacillati</taxon>
        <taxon>Actinomycetota</taxon>
        <taxon>Actinomycetes</taxon>
        <taxon>Mycobacteriales</taxon>
        <taxon>Mycobacteriaceae</taxon>
        <taxon>Mycolicibacterium</taxon>
    </lineage>
</organism>
<dbReference type="Proteomes" id="UP000466554">
    <property type="component" value="Chromosome"/>
</dbReference>
<keyword evidence="2" id="KW-1133">Transmembrane helix</keyword>
<evidence type="ECO:0000256" key="1">
    <source>
        <dbReference type="SAM" id="MobiDB-lite"/>
    </source>
</evidence>
<dbReference type="RefSeq" id="WP_163765448.1">
    <property type="nucleotide sequence ID" value="NZ_AP022598.1"/>
</dbReference>
<name>A0A7I7U059_MYCPF</name>
<gene>
    <name evidence="3" type="ORF">MPRF_06650</name>
</gene>
<dbReference type="EMBL" id="AP022598">
    <property type="protein sequence ID" value="BBY73766.1"/>
    <property type="molecule type" value="Genomic_DNA"/>
</dbReference>